<sequence>MQATKQQIIRIRAIMSRLPGFDEEAKENAVADITFARTVHISEMYDFEANTLITQLQIFLPAVEMTWKPSTDRRSKMRRKIIAMAHEIGWNLPPSPKGVRKIDMQKLNDWCTKTSYLSKEFNKYTYAELPRLVAQFEKVYHFYLQKLN</sequence>
<dbReference type="KEGG" id="ark:D6B99_11780"/>
<dbReference type="AlphaFoldDB" id="A0A386HQJ8"/>
<keyword evidence="2" id="KW-1185">Reference proteome</keyword>
<gene>
    <name evidence="1" type="ORF">D6B99_11780</name>
</gene>
<organism evidence="1 2">
    <name type="scientific">Arachidicoccus soli</name>
    <dbReference type="NCBI Taxonomy" id="2341117"/>
    <lineage>
        <taxon>Bacteria</taxon>
        <taxon>Pseudomonadati</taxon>
        <taxon>Bacteroidota</taxon>
        <taxon>Chitinophagia</taxon>
        <taxon>Chitinophagales</taxon>
        <taxon>Chitinophagaceae</taxon>
        <taxon>Arachidicoccus</taxon>
    </lineage>
</organism>
<dbReference type="RefSeq" id="WP_119988646.1">
    <property type="nucleotide sequence ID" value="NZ_CP032489.1"/>
</dbReference>
<accession>A0A386HQJ8</accession>
<evidence type="ECO:0000313" key="2">
    <source>
        <dbReference type="Proteomes" id="UP000266118"/>
    </source>
</evidence>
<dbReference type="EMBL" id="CP032489">
    <property type="protein sequence ID" value="AYD48218.1"/>
    <property type="molecule type" value="Genomic_DNA"/>
</dbReference>
<evidence type="ECO:0000313" key="1">
    <source>
        <dbReference type="EMBL" id="AYD48218.1"/>
    </source>
</evidence>
<reference evidence="1 2" key="1">
    <citation type="submission" date="2018-09" db="EMBL/GenBank/DDBJ databases">
        <title>Arachidicoccus sp. nov., a bacterium isolated from soil.</title>
        <authorList>
            <person name="Weon H.-Y."/>
            <person name="Kwon S.-W."/>
            <person name="Lee S.A."/>
        </authorList>
    </citation>
    <scope>NUCLEOTIDE SEQUENCE [LARGE SCALE GENOMIC DNA]</scope>
    <source>
        <strain evidence="1 2">KIS59-12</strain>
    </source>
</reference>
<protein>
    <submittedName>
        <fullName evidence="1">Uncharacterized protein</fullName>
    </submittedName>
</protein>
<proteinExistence type="predicted"/>
<name>A0A386HQJ8_9BACT</name>
<dbReference type="OrthoDB" id="677839at2"/>
<dbReference type="Proteomes" id="UP000266118">
    <property type="component" value="Chromosome"/>
</dbReference>